<evidence type="ECO:0000256" key="7">
    <source>
        <dbReference type="ARBA" id="ARBA00023136"/>
    </source>
</evidence>
<dbReference type="EMBL" id="HBGH01007191">
    <property type="protein sequence ID" value="CAD9231758.1"/>
    <property type="molecule type" value="Transcribed_RNA"/>
</dbReference>
<evidence type="ECO:0000256" key="4">
    <source>
        <dbReference type="ARBA" id="ARBA00022692"/>
    </source>
</evidence>
<dbReference type="InterPro" id="IPR023395">
    <property type="entry name" value="MCP_dom_sf"/>
</dbReference>
<keyword evidence="6 11" id="KW-1133">Transmembrane helix</keyword>
<dbReference type="PROSITE" id="PS50920">
    <property type="entry name" value="SOLCAR"/>
    <property type="match status" value="3"/>
</dbReference>
<accession>A0A7S1XCF3</accession>
<evidence type="ECO:0000256" key="1">
    <source>
        <dbReference type="ARBA" id="ARBA00004141"/>
    </source>
</evidence>
<dbReference type="GO" id="GO:0016020">
    <property type="term" value="C:membrane"/>
    <property type="evidence" value="ECO:0007669"/>
    <property type="project" value="UniProtKB-SubCell"/>
</dbReference>
<gene>
    <name evidence="12" type="ORF">CCAE0312_LOCUS3839</name>
</gene>
<feature type="repeat" description="Solcar" evidence="8">
    <location>
        <begin position="143"/>
        <end position="224"/>
    </location>
</feature>
<dbReference type="InterPro" id="IPR018108">
    <property type="entry name" value="MCP_transmembrane"/>
</dbReference>
<keyword evidence="3 9" id="KW-0813">Transport</keyword>
<evidence type="ECO:0000256" key="9">
    <source>
        <dbReference type="RuleBase" id="RU000488"/>
    </source>
</evidence>
<proteinExistence type="inferred from homology"/>
<dbReference type="Pfam" id="PF00153">
    <property type="entry name" value="Mito_carr"/>
    <property type="match status" value="3"/>
</dbReference>
<evidence type="ECO:0000256" key="6">
    <source>
        <dbReference type="ARBA" id="ARBA00022989"/>
    </source>
</evidence>
<evidence type="ECO:0000256" key="10">
    <source>
        <dbReference type="SAM" id="MobiDB-lite"/>
    </source>
</evidence>
<evidence type="ECO:0000313" key="12">
    <source>
        <dbReference type="EMBL" id="CAD9231758.1"/>
    </source>
</evidence>
<feature type="compositionally biased region" description="Basic and acidic residues" evidence="10">
    <location>
        <begin position="11"/>
        <end position="20"/>
    </location>
</feature>
<keyword evidence="7 8" id="KW-0472">Membrane</keyword>
<dbReference type="PANTHER" id="PTHR45667">
    <property type="entry name" value="S-ADENOSYLMETHIONINE MITOCHONDRIAL CARRIER PROTEIN"/>
    <property type="match status" value="1"/>
</dbReference>
<comment type="subcellular location">
    <subcellularLocation>
        <location evidence="1">Membrane</location>
        <topology evidence="1">Multi-pass membrane protein</topology>
    </subcellularLocation>
</comment>
<feature type="compositionally biased region" description="Basic residues" evidence="10">
    <location>
        <begin position="1"/>
        <end position="10"/>
    </location>
</feature>
<evidence type="ECO:0000256" key="2">
    <source>
        <dbReference type="ARBA" id="ARBA00006375"/>
    </source>
</evidence>
<name>A0A7S1XCF3_9RHOD</name>
<evidence type="ECO:0000256" key="3">
    <source>
        <dbReference type="ARBA" id="ARBA00022448"/>
    </source>
</evidence>
<keyword evidence="5" id="KW-0677">Repeat</keyword>
<organism evidence="12">
    <name type="scientific">Compsopogon caeruleus</name>
    <dbReference type="NCBI Taxonomy" id="31354"/>
    <lineage>
        <taxon>Eukaryota</taxon>
        <taxon>Rhodophyta</taxon>
        <taxon>Compsopogonophyceae</taxon>
        <taxon>Compsopogonales</taxon>
        <taxon>Compsopogonaceae</taxon>
        <taxon>Compsopogon</taxon>
    </lineage>
</organism>
<dbReference type="AlphaFoldDB" id="A0A7S1XCF3"/>
<dbReference type="Gene3D" id="1.50.40.10">
    <property type="entry name" value="Mitochondrial carrier domain"/>
    <property type="match status" value="2"/>
</dbReference>
<keyword evidence="4 8" id="KW-0812">Transmembrane</keyword>
<evidence type="ECO:0000256" key="8">
    <source>
        <dbReference type="PROSITE-ProRule" id="PRU00282"/>
    </source>
</evidence>
<protein>
    <recommendedName>
        <fullName evidence="13">Mitochondrial carrier protein</fullName>
    </recommendedName>
</protein>
<dbReference type="SUPFAM" id="SSF103506">
    <property type="entry name" value="Mitochondrial carrier"/>
    <property type="match status" value="1"/>
</dbReference>
<evidence type="ECO:0008006" key="13">
    <source>
        <dbReference type="Google" id="ProtNLM"/>
    </source>
</evidence>
<evidence type="ECO:0000256" key="5">
    <source>
        <dbReference type="ARBA" id="ARBA00022737"/>
    </source>
</evidence>
<feature type="region of interest" description="Disordered" evidence="10">
    <location>
        <begin position="1"/>
        <end position="26"/>
    </location>
</feature>
<dbReference type="GO" id="GO:0055085">
    <property type="term" value="P:transmembrane transport"/>
    <property type="evidence" value="ECO:0007669"/>
    <property type="project" value="InterPro"/>
</dbReference>
<dbReference type="InterPro" id="IPR002067">
    <property type="entry name" value="MCP"/>
</dbReference>
<feature type="repeat" description="Solcar" evidence="8">
    <location>
        <begin position="38"/>
        <end position="131"/>
    </location>
</feature>
<dbReference type="PRINTS" id="PR00926">
    <property type="entry name" value="MITOCARRIER"/>
</dbReference>
<reference evidence="12" key="1">
    <citation type="submission" date="2021-01" db="EMBL/GenBank/DDBJ databases">
        <authorList>
            <person name="Corre E."/>
            <person name="Pelletier E."/>
            <person name="Niang G."/>
            <person name="Scheremetjew M."/>
            <person name="Finn R."/>
            <person name="Kale V."/>
            <person name="Holt S."/>
            <person name="Cochrane G."/>
            <person name="Meng A."/>
            <person name="Brown T."/>
            <person name="Cohen L."/>
        </authorList>
    </citation>
    <scope>NUCLEOTIDE SEQUENCE</scope>
    <source>
        <strain evidence="12">SAG 36.94</strain>
    </source>
</reference>
<evidence type="ECO:0000256" key="11">
    <source>
        <dbReference type="SAM" id="Phobius"/>
    </source>
</evidence>
<feature type="transmembrane region" description="Helical" evidence="11">
    <location>
        <begin position="103"/>
        <end position="124"/>
    </location>
</feature>
<sequence>MSRDVRRRGRSRGDQLHEVAADNSSSVREAMVHGRSQREAVLHLLSGGLSAGFVRATLQPLDTIKTRLQAARVGKLAGSGGRWRQSWQTIRSITLANGGTRGLYRGVVPGVLGIVPAAAVYMLVYQSLKKRAFRVLREKYHPAGVAASAAAGDIAASLVRVPCEMTKQRLQVGVYRNVGHALRELLHESAGNVGTMYRGLGAQLSRDVPFVMVEFLCYENLKSAVLNGRNPMSPASTSAMTLTQNESVLVGSICGAMAALVSNPMDVVKTRLMTQMPDAPRRYQGLIDCAMRIAQEEGPSTFLRGLAPRIVAKSMQSALFFVAYEALRNRLEKALQLHSFPSS</sequence>
<comment type="similarity">
    <text evidence="2 9">Belongs to the mitochondrial carrier (TC 2.A.29) family.</text>
</comment>
<feature type="repeat" description="Solcar" evidence="8">
    <location>
        <begin position="246"/>
        <end position="330"/>
    </location>
</feature>